<evidence type="ECO:0000259" key="1">
    <source>
        <dbReference type="Pfam" id="PF01425"/>
    </source>
</evidence>
<dbReference type="SUPFAM" id="SSF75304">
    <property type="entry name" value="Amidase signature (AS) enzymes"/>
    <property type="match status" value="1"/>
</dbReference>
<feature type="domain" description="Amidase" evidence="1">
    <location>
        <begin position="32"/>
        <end position="468"/>
    </location>
</feature>
<dbReference type="Gene3D" id="3.90.1300.10">
    <property type="entry name" value="Amidase signature (AS) domain"/>
    <property type="match status" value="1"/>
</dbReference>
<organism evidence="2 3">
    <name type="scientific">Aliishimia ponticola</name>
    <dbReference type="NCBI Taxonomy" id="2499833"/>
    <lineage>
        <taxon>Bacteria</taxon>
        <taxon>Pseudomonadati</taxon>
        <taxon>Pseudomonadota</taxon>
        <taxon>Alphaproteobacteria</taxon>
        <taxon>Rhodobacterales</taxon>
        <taxon>Paracoccaceae</taxon>
        <taxon>Aliishimia</taxon>
    </lineage>
</organism>
<keyword evidence="3" id="KW-1185">Reference proteome</keyword>
<proteinExistence type="predicted"/>
<dbReference type="NCBIfam" id="NF004816">
    <property type="entry name" value="PRK06170.1"/>
    <property type="match status" value="1"/>
</dbReference>
<dbReference type="OrthoDB" id="9777859at2"/>
<dbReference type="InterPro" id="IPR023631">
    <property type="entry name" value="Amidase_dom"/>
</dbReference>
<protein>
    <submittedName>
        <fullName evidence="2">Amidase</fullName>
        <ecNumber evidence="2">3.5.1.4</ecNumber>
    </submittedName>
</protein>
<dbReference type="PANTHER" id="PTHR43372:SF4">
    <property type="entry name" value="FATTY-ACID AMIDE HYDROLASE 2"/>
    <property type="match status" value="1"/>
</dbReference>
<dbReference type="PANTHER" id="PTHR43372">
    <property type="entry name" value="FATTY-ACID AMIDE HYDROLASE"/>
    <property type="match status" value="1"/>
</dbReference>
<dbReference type="InterPro" id="IPR036928">
    <property type="entry name" value="AS_sf"/>
</dbReference>
<dbReference type="Proteomes" id="UP000306602">
    <property type="component" value="Unassembled WGS sequence"/>
</dbReference>
<dbReference type="GO" id="GO:0012505">
    <property type="term" value="C:endomembrane system"/>
    <property type="evidence" value="ECO:0007669"/>
    <property type="project" value="TreeGrafter"/>
</dbReference>
<reference evidence="2 3" key="1">
    <citation type="submission" date="2019-04" db="EMBL/GenBank/DDBJ databases">
        <title>Shimia ponticola sp. nov., isolated from seawater.</title>
        <authorList>
            <person name="Kim Y.-O."/>
            <person name="Yoon J.-H."/>
        </authorList>
    </citation>
    <scope>NUCLEOTIDE SEQUENCE [LARGE SCALE GENOMIC DNA]</scope>
    <source>
        <strain evidence="2 3">MYP11</strain>
    </source>
</reference>
<comment type="caution">
    <text evidence="2">The sequence shown here is derived from an EMBL/GenBank/DDBJ whole genome shotgun (WGS) entry which is preliminary data.</text>
</comment>
<dbReference type="EC" id="3.5.1.4" evidence="2"/>
<dbReference type="EMBL" id="SRKY01000002">
    <property type="protein sequence ID" value="THH37168.1"/>
    <property type="molecule type" value="Genomic_DNA"/>
</dbReference>
<dbReference type="GO" id="GO:0004040">
    <property type="term" value="F:amidase activity"/>
    <property type="evidence" value="ECO:0007669"/>
    <property type="project" value="UniProtKB-EC"/>
</dbReference>
<name>A0A4S4NGA2_9RHOB</name>
<keyword evidence="2" id="KW-0378">Hydrolase</keyword>
<dbReference type="AlphaFoldDB" id="A0A4S4NGA2"/>
<evidence type="ECO:0000313" key="2">
    <source>
        <dbReference type="EMBL" id="THH37168.1"/>
    </source>
</evidence>
<evidence type="ECO:0000313" key="3">
    <source>
        <dbReference type="Proteomes" id="UP000306602"/>
    </source>
</evidence>
<accession>A0A4S4NGA2</accession>
<gene>
    <name evidence="2" type="ORF">E4Z66_09580</name>
</gene>
<dbReference type="InterPro" id="IPR052739">
    <property type="entry name" value="FAAH2"/>
</dbReference>
<dbReference type="Pfam" id="PF01425">
    <property type="entry name" value="Amidase"/>
    <property type="match status" value="1"/>
</dbReference>
<sequence length="498" mass="54151">MLPKDRTMDDLLLGSVEQLSQAIMSKKVSVSEVLEATFARVDRINPDVNAVIWQDRDAARREAAACDADIAAGKFRGPLHGIPVTVKESFDLTGAPSTWGVPEWANNIASEDSDAVARYRAAGAIVYGKTNVPLKLIEWQSFNEIYGSTSNPWDVTRTPGGSSGGSAVSLATGMAALEAGSDIGSSIRNPAHYNGVFGLKPTWNAVSTWGHTPRGQYGSKDIAVAGPLARSAGDLALAYGILSGADRFTADAWQLRHLGDKRQKLSEFRVALLLGDSASPVDENYLNLLEDFADELEEAGASVARADWPDVDSEAHFTLYLRLLGAAMSFGLSDAQVQEQMDMLKDAPEDIRRIQGNRFAGMTLSHREWLALDNARLQARMRFDAFFENYDVILTPVAASAAFKKDEVGPRWQRRIPINGHQQLENQQLFWSGYSGVVGLPSVVGPMDKLDGLPVGYQAICGYGRDMTALAFARAVEREIVGYTPPPIALSEPDKIKF</sequence>